<sequence length="237" mass="25498">MVEPQHLKTKDVAKRVVAAGDPARVVQLSKMLDKPRLVNENRGFITYTGYYNGEPVTVICHGVGGPSSAIVFEELIMLGAKLIIRLGSCGAFVKGMKNGEAVIPTAAAYIGGSLQQYIPDLHITPVPSYDVLTTLVNELNAHGLKTYVGPVFSSDAFYAEDPEFVSRWSKRGYIAVEMECATLFGLGMMRGVKTGAALLVSDNLAEMTPMVDAEYLKPFVEKAGKAVLSAAVKIPLD</sequence>
<protein>
    <submittedName>
        <fullName evidence="2">Nucleoside phosphorylase</fullName>
    </submittedName>
</protein>
<proteinExistence type="predicted"/>
<accession>A0A7C5LD57</accession>
<evidence type="ECO:0000313" key="2">
    <source>
        <dbReference type="EMBL" id="HHK67716.1"/>
    </source>
</evidence>
<dbReference type="SUPFAM" id="SSF53167">
    <property type="entry name" value="Purine and uridine phosphorylases"/>
    <property type="match status" value="1"/>
</dbReference>
<gene>
    <name evidence="2" type="ORF">ENM11_00980</name>
</gene>
<dbReference type="PANTHER" id="PTHR43691:SF11">
    <property type="entry name" value="FI09636P-RELATED"/>
    <property type="match status" value="1"/>
</dbReference>
<reference evidence="2" key="1">
    <citation type="journal article" date="2020" name="mSystems">
        <title>Genome- and Community-Level Interaction Insights into Carbon Utilization and Element Cycling Functions of Hydrothermarchaeota in Hydrothermal Sediment.</title>
        <authorList>
            <person name="Zhou Z."/>
            <person name="Liu Y."/>
            <person name="Xu W."/>
            <person name="Pan J."/>
            <person name="Luo Z.H."/>
            <person name="Li M."/>
        </authorList>
    </citation>
    <scope>NUCLEOTIDE SEQUENCE [LARGE SCALE GENOMIC DNA]</scope>
    <source>
        <strain evidence="2">SpSt-1056</strain>
    </source>
</reference>
<dbReference type="EMBL" id="DRWN01000011">
    <property type="protein sequence ID" value="HHK67716.1"/>
    <property type="molecule type" value="Genomic_DNA"/>
</dbReference>
<comment type="caution">
    <text evidence="2">The sequence shown here is derived from an EMBL/GenBank/DDBJ whole genome shotgun (WGS) entry which is preliminary data.</text>
</comment>
<dbReference type="GO" id="GO:0005829">
    <property type="term" value="C:cytosol"/>
    <property type="evidence" value="ECO:0007669"/>
    <property type="project" value="TreeGrafter"/>
</dbReference>
<dbReference type="Gene3D" id="3.40.50.1580">
    <property type="entry name" value="Nucleoside phosphorylase domain"/>
    <property type="match status" value="1"/>
</dbReference>
<feature type="domain" description="Nucleoside phosphorylase" evidence="1">
    <location>
        <begin position="14"/>
        <end position="227"/>
    </location>
</feature>
<dbReference type="InterPro" id="IPR000845">
    <property type="entry name" value="Nucleoside_phosphorylase_d"/>
</dbReference>
<evidence type="ECO:0000259" key="1">
    <source>
        <dbReference type="Pfam" id="PF01048"/>
    </source>
</evidence>
<dbReference type="Pfam" id="PF01048">
    <property type="entry name" value="PNP_UDP_1"/>
    <property type="match status" value="1"/>
</dbReference>
<dbReference type="PANTHER" id="PTHR43691">
    <property type="entry name" value="URIDINE PHOSPHORYLASE"/>
    <property type="match status" value="1"/>
</dbReference>
<dbReference type="InterPro" id="IPR035994">
    <property type="entry name" value="Nucleoside_phosphorylase_sf"/>
</dbReference>
<organism evidence="2">
    <name type="scientific">Caldiarchaeum subterraneum</name>
    <dbReference type="NCBI Taxonomy" id="311458"/>
    <lineage>
        <taxon>Archaea</taxon>
        <taxon>Nitrososphaerota</taxon>
        <taxon>Candidatus Caldarchaeales</taxon>
        <taxon>Candidatus Caldarchaeaceae</taxon>
        <taxon>Candidatus Caldarchaeum</taxon>
    </lineage>
</organism>
<dbReference type="GO" id="GO:0009116">
    <property type="term" value="P:nucleoside metabolic process"/>
    <property type="evidence" value="ECO:0007669"/>
    <property type="project" value="InterPro"/>
</dbReference>
<dbReference type="AlphaFoldDB" id="A0A7C5LD57"/>
<dbReference type="GO" id="GO:0003824">
    <property type="term" value="F:catalytic activity"/>
    <property type="evidence" value="ECO:0007669"/>
    <property type="project" value="InterPro"/>
</dbReference>
<name>A0A7C5LD57_CALS0</name>
<dbReference type="CDD" id="cd17764">
    <property type="entry name" value="MTAP_SsMTAPI_like"/>
    <property type="match status" value="1"/>
</dbReference>